<evidence type="ECO:0000313" key="5">
    <source>
        <dbReference type="Proteomes" id="UP001549257"/>
    </source>
</evidence>
<protein>
    <submittedName>
        <fullName evidence="4">AcrR family transcriptional regulator</fullName>
    </submittedName>
</protein>
<dbReference type="InterPro" id="IPR001647">
    <property type="entry name" value="HTH_TetR"/>
</dbReference>
<evidence type="ECO:0000256" key="2">
    <source>
        <dbReference type="PROSITE-ProRule" id="PRU00335"/>
    </source>
</evidence>
<gene>
    <name evidence="4" type="ORF">ABIE21_002191</name>
</gene>
<dbReference type="Proteomes" id="UP001549257">
    <property type="component" value="Unassembled WGS sequence"/>
</dbReference>
<dbReference type="SUPFAM" id="SSF46689">
    <property type="entry name" value="Homeodomain-like"/>
    <property type="match status" value="1"/>
</dbReference>
<dbReference type="InterPro" id="IPR009057">
    <property type="entry name" value="Homeodomain-like_sf"/>
</dbReference>
<dbReference type="PANTHER" id="PTHR30328">
    <property type="entry name" value="TRANSCRIPTIONAL REPRESSOR"/>
    <property type="match status" value="1"/>
</dbReference>
<evidence type="ECO:0000313" key="4">
    <source>
        <dbReference type="EMBL" id="MET4582681.1"/>
    </source>
</evidence>
<sequence length="192" mass="20779">MIIVMRSDGEATRERILQAAGREFAAHGLAGARVDRIAAEANASKERLYAYFGDKRALFVAVLTAHMDEVLESIPLSADDLPGFVGRIFDFARSHPEHFRMMDWARLGGDFDLLPPISPVVIERDRVAIVEAQRRGIVDPAWEPADLFGLLFSIALSQANVGVLNGTADASPGATARQRAAAMRAAAKLIAP</sequence>
<organism evidence="4 5">
    <name type="scientific">Conyzicola nivalis</name>
    <dbReference type="NCBI Taxonomy" id="1477021"/>
    <lineage>
        <taxon>Bacteria</taxon>
        <taxon>Bacillati</taxon>
        <taxon>Actinomycetota</taxon>
        <taxon>Actinomycetes</taxon>
        <taxon>Micrococcales</taxon>
        <taxon>Microbacteriaceae</taxon>
        <taxon>Conyzicola</taxon>
    </lineage>
</organism>
<dbReference type="Pfam" id="PF00440">
    <property type="entry name" value="TetR_N"/>
    <property type="match status" value="1"/>
</dbReference>
<dbReference type="PANTHER" id="PTHR30328:SF54">
    <property type="entry name" value="HTH-TYPE TRANSCRIPTIONAL REPRESSOR SCO4008"/>
    <property type="match status" value="1"/>
</dbReference>
<feature type="domain" description="HTH tetR-type" evidence="3">
    <location>
        <begin position="10"/>
        <end position="70"/>
    </location>
</feature>
<dbReference type="EMBL" id="JBEPSJ010000002">
    <property type="protein sequence ID" value="MET4582681.1"/>
    <property type="molecule type" value="Genomic_DNA"/>
</dbReference>
<dbReference type="Gene3D" id="1.10.357.10">
    <property type="entry name" value="Tetracycline Repressor, domain 2"/>
    <property type="match status" value="1"/>
</dbReference>
<evidence type="ECO:0000256" key="1">
    <source>
        <dbReference type="ARBA" id="ARBA00023125"/>
    </source>
</evidence>
<keyword evidence="5" id="KW-1185">Reference proteome</keyword>
<dbReference type="Pfam" id="PF17926">
    <property type="entry name" value="TetR_C_21"/>
    <property type="match status" value="1"/>
</dbReference>
<evidence type="ECO:0000259" key="3">
    <source>
        <dbReference type="PROSITE" id="PS50977"/>
    </source>
</evidence>
<comment type="caution">
    <text evidence="4">The sequence shown here is derived from an EMBL/GenBank/DDBJ whole genome shotgun (WGS) entry which is preliminary data.</text>
</comment>
<dbReference type="InterPro" id="IPR041467">
    <property type="entry name" value="Sco4008_C"/>
</dbReference>
<proteinExistence type="predicted"/>
<dbReference type="SUPFAM" id="SSF48498">
    <property type="entry name" value="Tetracyclin repressor-like, C-terminal domain"/>
    <property type="match status" value="1"/>
</dbReference>
<feature type="DNA-binding region" description="H-T-H motif" evidence="2">
    <location>
        <begin position="33"/>
        <end position="52"/>
    </location>
</feature>
<dbReference type="InterPro" id="IPR050109">
    <property type="entry name" value="HTH-type_TetR-like_transc_reg"/>
</dbReference>
<dbReference type="InterPro" id="IPR036271">
    <property type="entry name" value="Tet_transcr_reg_TetR-rel_C_sf"/>
</dbReference>
<reference evidence="4 5" key="1">
    <citation type="submission" date="2024-06" db="EMBL/GenBank/DDBJ databases">
        <title>Sorghum-associated microbial communities from plants grown in Nebraska, USA.</title>
        <authorList>
            <person name="Schachtman D."/>
        </authorList>
    </citation>
    <scope>NUCLEOTIDE SEQUENCE [LARGE SCALE GENOMIC DNA]</scope>
    <source>
        <strain evidence="4 5">2857</strain>
    </source>
</reference>
<dbReference type="PROSITE" id="PS50977">
    <property type="entry name" value="HTH_TETR_2"/>
    <property type="match status" value="1"/>
</dbReference>
<accession>A0ABV2QNQ6</accession>
<dbReference type="PRINTS" id="PR00455">
    <property type="entry name" value="HTHTETR"/>
</dbReference>
<keyword evidence="1 2" id="KW-0238">DNA-binding</keyword>
<name>A0ABV2QNQ6_9MICO</name>